<sequence>MRASVGPWLSTVLQIPPCDRTSFPAPFRRKILRCGDDLPEGETTAEADEARHLTFLGCWNLTLHNDLIEFAASPAKYDKAALQGMLLHCQVYNHQLPDLYAAWYDILSELDGATAAQLQERLLSPANTFRL</sequence>
<reference evidence="1" key="1">
    <citation type="submission" date="2019-11" db="EMBL/GenBank/DDBJ databases">
        <title>Nori genome reveals adaptations in red seaweeds to the harsh intertidal environment.</title>
        <authorList>
            <person name="Wang D."/>
            <person name="Mao Y."/>
        </authorList>
    </citation>
    <scope>NUCLEOTIDE SEQUENCE</scope>
    <source>
        <tissue evidence="1">Gametophyte</tissue>
    </source>
</reference>
<evidence type="ECO:0000313" key="2">
    <source>
        <dbReference type="Proteomes" id="UP000798662"/>
    </source>
</evidence>
<organism evidence="1 2">
    <name type="scientific">Pyropia yezoensis</name>
    <name type="common">Susabi-nori</name>
    <name type="synonym">Porphyra yezoensis</name>
    <dbReference type="NCBI Taxonomy" id="2788"/>
    <lineage>
        <taxon>Eukaryota</taxon>
        <taxon>Rhodophyta</taxon>
        <taxon>Bangiophyceae</taxon>
        <taxon>Bangiales</taxon>
        <taxon>Bangiaceae</taxon>
        <taxon>Pyropia</taxon>
    </lineage>
</organism>
<dbReference type="EMBL" id="CM020619">
    <property type="protein sequence ID" value="KAK1865870.1"/>
    <property type="molecule type" value="Genomic_DNA"/>
</dbReference>
<evidence type="ECO:0000313" key="1">
    <source>
        <dbReference type="EMBL" id="KAK1865870.1"/>
    </source>
</evidence>
<protein>
    <submittedName>
        <fullName evidence="1">Uncharacterized protein</fullName>
    </submittedName>
</protein>
<accession>A0ACC3C6Y6</accession>
<gene>
    <name evidence="1" type="ORF">I4F81_008393</name>
</gene>
<proteinExistence type="predicted"/>
<keyword evidence="2" id="KW-1185">Reference proteome</keyword>
<dbReference type="Proteomes" id="UP000798662">
    <property type="component" value="Chromosome 2"/>
</dbReference>
<name>A0ACC3C6Y6_PYRYE</name>
<comment type="caution">
    <text evidence="1">The sequence shown here is derived from an EMBL/GenBank/DDBJ whole genome shotgun (WGS) entry which is preliminary data.</text>
</comment>